<evidence type="ECO:0000313" key="12">
    <source>
        <dbReference type="Proteomes" id="UP000477070"/>
    </source>
</evidence>
<evidence type="ECO:0000256" key="1">
    <source>
        <dbReference type="ARBA" id="ARBA00004651"/>
    </source>
</evidence>
<comment type="caution">
    <text evidence="10">The sequence shown here is derived from an EMBL/GenBank/DDBJ whole genome shotgun (WGS) entry which is preliminary data.</text>
</comment>
<evidence type="ECO:0000256" key="3">
    <source>
        <dbReference type="ARBA" id="ARBA00022475"/>
    </source>
</evidence>
<organism evidence="10 11">
    <name type="scientific">Helicobacter saguini</name>
    <dbReference type="NCBI Taxonomy" id="1548018"/>
    <lineage>
        <taxon>Bacteria</taxon>
        <taxon>Pseudomonadati</taxon>
        <taxon>Campylobacterota</taxon>
        <taxon>Epsilonproteobacteria</taxon>
        <taxon>Campylobacterales</taxon>
        <taxon>Helicobacteraceae</taxon>
        <taxon>Helicobacter</taxon>
    </lineage>
</organism>
<reference evidence="10" key="3">
    <citation type="submission" date="2018-04" db="EMBL/GenBank/DDBJ databases">
        <authorList>
            <person name="Sheh A."/>
            <person name="Shen Z."/>
            <person name="Mannion A.J."/>
            <person name="Fox J.G."/>
        </authorList>
    </citation>
    <scope>NUCLEOTIDE SEQUENCE</scope>
    <source>
        <strain evidence="10">MIT 97-6194</strain>
    </source>
</reference>
<feature type="transmembrane region" description="Helical" evidence="7">
    <location>
        <begin position="127"/>
        <end position="148"/>
    </location>
</feature>
<dbReference type="InterPro" id="IPR050366">
    <property type="entry name" value="BP-dependent_transpt_permease"/>
</dbReference>
<comment type="subcellular location">
    <subcellularLocation>
        <location evidence="1 7">Cell membrane</location>
        <topology evidence="1 7">Multi-pass membrane protein</topology>
    </subcellularLocation>
</comment>
<feature type="transmembrane region" description="Helical" evidence="7">
    <location>
        <begin position="30"/>
        <end position="49"/>
    </location>
</feature>
<reference evidence="10 11" key="1">
    <citation type="journal article" date="2014" name="Genome Announc.">
        <title>Draft genome sequences of eight enterohepatic helicobacter species isolated from both laboratory and wild rodents.</title>
        <authorList>
            <person name="Sheh A."/>
            <person name="Shen Z."/>
            <person name="Fox J.G."/>
        </authorList>
    </citation>
    <scope>NUCLEOTIDE SEQUENCE [LARGE SCALE GENOMIC DNA]</scope>
    <source>
        <strain evidence="10 11">MIT 97-6194</strain>
    </source>
</reference>
<dbReference type="PANTHER" id="PTHR43386:SF1">
    <property type="entry name" value="D,D-DIPEPTIDE TRANSPORT SYSTEM PERMEASE PROTEIN DDPC-RELATED"/>
    <property type="match status" value="1"/>
</dbReference>
<feature type="transmembrane region" description="Helical" evidence="7">
    <location>
        <begin position="259"/>
        <end position="276"/>
    </location>
</feature>
<evidence type="ECO:0000256" key="6">
    <source>
        <dbReference type="ARBA" id="ARBA00023136"/>
    </source>
</evidence>
<dbReference type="Pfam" id="PF00528">
    <property type="entry name" value="BPD_transp_1"/>
    <property type="match status" value="1"/>
</dbReference>
<dbReference type="CDD" id="cd06261">
    <property type="entry name" value="TM_PBP2"/>
    <property type="match status" value="1"/>
</dbReference>
<sequence>MLESCKCYLILKTKKGHQLSSKSLKLSAKIALVFIVILAICAIFAPFILSYNPNEINLDSKLLPPSMTHILGTDYLGRDIFTRLIYGARISLSASFATLALILFFGIALGGVSGFVGGALDRILMRLCDVFLSFPTIILSLFLVAILGGGLANVIVAIAATHFAWYARIVRAIIFSAKNKEYVALSAVYGLNAAQSFKRNMLPPILRQCATLAMLDIGHIMLHISGLSFVGLGVAAPTAEWGIMIADSKDYIWSNPSLILYPGAALFICVVAFNVLGDGVREYFSVGLKN</sequence>
<dbReference type="PROSITE" id="PS50928">
    <property type="entry name" value="ABC_TM1"/>
    <property type="match status" value="1"/>
</dbReference>
<dbReference type="Pfam" id="PF12911">
    <property type="entry name" value="OppC_N"/>
    <property type="match status" value="1"/>
</dbReference>
<keyword evidence="3" id="KW-1003">Cell membrane</keyword>
<evidence type="ECO:0000256" key="7">
    <source>
        <dbReference type="RuleBase" id="RU363032"/>
    </source>
</evidence>
<dbReference type="GO" id="GO:0071916">
    <property type="term" value="F:dipeptide transmembrane transporter activity"/>
    <property type="evidence" value="ECO:0007669"/>
    <property type="project" value="TreeGrafter"/>
</dbReference>
<keyword evidence="4 7" id="KW-0812">Transmembrane</keyword>
<protein>
    <submittedName>
        <fullName evidence="10">Nickel ABC transporter permease subunit NikC</fullName>
    </submittedName>
</protein>
<feature type="transmembrane region" description="Helical" evidence="7">
    <location>
        <begin position="96"/>
        <end position="120"/>
    </location>
</feature>
<keyword evidence="11" id="KW-1185">Reference proteome</keyword>
<dbReference type="Proteomes" id="UP000477070">
    <property type="component" value="Unassembled WGS sequence"/>
</dbReference>
<accession>A0A347VZ72</accession>
<keyword evidence="6 7" id="KW-0472">Membrane</keyword>
<evidence type="ECO:0000259" key="8">
    <source>
        <dbReference type="PROSITE" id="PS50928"/>
    </source>
</evidence>
<evidence type="ECO:0000313" key="11">
    <source>
        <dbReference type="Proteomes" id="UP000029714"/>
    </source>
</evidence>
<dbReference type="InterPro" id="IPR025966">
    <property type="entry name" value="OppC_N"/>
</dbReference>
<evidence type="ECO:0000256" key="4">
    <source>
        <dbReference type="ARBA" id="ARBA00022692"/>
    </source>
</evidence>
<keyword evidence="2 7" id="KW-0813">Transport</keyword>
<dbReference type="InterPro" id="IPR035906">
    <property type="entry name" value="MetI-like_sf"/>
</dbReference>
<reference evidence="9 12" key="4">
    <citation type="submission" date="2019-12" db="EMBL/GenBank/DDBJ databases">
        <title>Multi-Generational Helicobacter saguini Isolates.</title>
        <authorList>
            <person name="Mannion A."/>
            <person name="Shen Z."/>
            <person name="Fox J.G."/>
        </authorList>
    </citation>
    <scope>NUCLEOTIDE SEQUENCE [LARGE SCALE GENOMIC DNA]</scope>
    <source>
        <strain evidence="9">16-048</strain>
        <strain evidence="12">16-048 (F4)</strain>
    </source>
</reference>
<evidence type="ECO:0000256" key="5">
    <source>
        <dbReference type="ARBA" id="ARBA00022989"/>
    </source>
</evidence>
<dbReference type="PANTHER" id="PTHR43386">
    <property type="entry name" value="OLIGOPEPTIDE TRANSPORT SYSTEM PERMEASE PROTEIN APPC"/>
    <property type="match status" value="1"/>
</dbReference>
<evidence type="ECO:0000256" key="2">
    <source>
        <dbReference type="ARBA" id="ARBA00022448"/>
    </source>
</evidence>
<dbReference type="Gene3D" id="1.10.3720.10">
    <property type="entry name" value="MetI-like"/>
    <property type="match status" value="1"/>
</dbReference>
<evidence type="ECO:0000313" key="10">
    <source>
        <dbReference type="EMBL" id="TLD93746.1"/>
    </source>
</evidence>
<dbReference type="EMBL" id="JRMP02000012">
    <property type="protein sequence ID" value="TLD93746.1"/>
    <property type="molecule type" value="Genomic_DNA"/>
</dbReference>
<gene>
    <name evidence="10" type="primary">nikC</name>
    <name evidence="9" type="ORF">DCO61_08995</name>
    <name evidence="10" type="ORF">LS64_008105</name>
</gene>
<comment type="similarity">
    <text evidence="7">Belongs to the binding-protein-dependent transport system permease family.</text>
</comment>
<dbReference type="OrthoDB" id="9783218at2"/>
<feature type="transmembrane region" description="Helical" evidence="7">
    <location>
        <begin position="220"/>
        <end position="239"/>
    </location>
</feature>
<dbReference type="Proteomes" id="UP000029714">
    <property type="component" value="Unassembled WGS sequence"/>
</dbReference>
<reference evidence="10 11" key="2">
    <citation type="journal article" date="2016" name="Infect. Immun.">
        <title>Helicobacter saguini, a Novel Helicobacter Isolated from Cotton-Top Tamarins with Ulcerative Colitis, Has Proinflammatory Properties and Induces Typhlocolitis and Dysplasia in Gnotobiotic IL-10-/- Mice.</title>
        <authorList>
            <person name="Shen Z."/>
            <person name="Mannion A."/>
            <person name="Whary M.T."/>
            <person name="Muthupalani S."/>
            <person name="Sheh A."/>
            <person name="Feng Y."/>
            <person name="Gong G."/>
            <person name="Vandamme P."/>
            <person name="Holcombe H.R."/>
            <person name="Paster B.J."/>
            <person name="Fox J.G."/>
        </authorList>
    </citation>
    <scope>NUCLEOTIDE SEQUENCE [LARGE SCALE GENOMIC DNA]</scope>
    <source>
        <strain evidence="10 11">MIT 97-6194</strain>
    </source>
</reference>
<feature type="domain" description="ABC transmembrane type-1" evidence="8">
    <location>
        <begin position="88"/>
        <end position="277"/>
    </location>
</feature>
<dbReference type="SUPFAM" id="SSF161098">
    <property type="entry name" value="MetI-like"/>
    <property type="match status" value="1"/>
</dbReference>
<keyword evidence="5 7" id="KW-1133">Transmembrane helix</keyword>
<name>A0A347VZ72_9HELI</name>
<dbReference type="AlphaFoldDB" id="A0A347VZ72"/>
<dbReference type="GO" id="GO:0005886">
    <property type="term" value="C:plasma membrane"/>
    <property type="evidence" value="ECO:0007669"/>
    <property type="project" value="UniProtKB-SubCell"/>
</dbReference>
<dbReference type="InterPro" id="IPR000515">
    <property type="entry name" value="MetI-like"/>
</dbReference>
<dbReference type="STRING" id="1548018.LS64_01790"/>
<dbReference type="NCBIfam" id="NF007738">
    <property type="entry name" value="PRK10417.1"/>
    <property type="match status" value="1"/>
</dbReference>
<dbReference type="EMBL" id="QBIU01000002">
    <property type="protein sequence ID" value="MWV70127.1"/>
    <property type="molecule type" value="Genomic_DNA"/>
</dbReference>
<evidence type="ECO:0000313" key="9">
    <source>
        <dbReference type="EMBL" id="MWV70127.1"/>
    </source>
</evidence>
<proteinExistence type="inferred from homology"/>